<keyword evidence="6" id="KW-1185">Reference proteome</keyword>
<feature type="chain" id="PRO_5041321609" evidence="3">
    <location>
        <begin position="21"/>
        <end position="567"/>
    </location>
</feature>
<feature type="region of interest" description="Disordered" evidence="2">
    <location>
        <begin position="480"/>
        <end position="539"/>
    </location>
</feature>
<organism evidence="5 6">
    <name type="scientific">Opacimonas viscosa</name>
    <dbReference type="NCBI Taxonomy" id="2961944"/>
    <lineage>
        <taxon>Bacteria</taxon>
        <taxon>Pseudomonadati</taxon>
        <taxon>Pseudomonadota</taxon>
        <taxon>Gammaproteobacteria</taxon>
        <taxon>Alteromonadales</taxon>
        <taxon>Alteromonadaceae</taxon>
        <taxon>Opacimonas</taxon>
    </lineage>
</organism>
<evidence type="ECO:0000313" key="5">
    <source>
        <dbReference type="EMBL" id="MCP3429638.1"/>
    </source>
</evidence>
<dbReference type="AlphaFoldDB" id="A0AA42BM61"/>
<proteinExistence type="inferred from homology"/>
<evidence type="ECO:0000259" key="4">
    <source>
        <dbReference type="PROSITE" id="PS51762"/>
    </source>
</evidence>
<dbReference type="SUPFAM" id="SSF103647">
    <property type="entry name" value="TSP type-3 repeat"/>
    <property type="match status" value="1"/>
</dbReference>
<accession>A0AA42BM61</accession>
<dbReference type="PANTHER" id="PTHR10963">
    <property type="entry name" value="GLYCOSYL HYDROLASE-RELATED"/>
    <property type="match status" value="1"/>
</dbReference>
<feature type="compositionally biased region" description="Low complexity" evidence="2">
    <location>
        <begin position="480"/>
        <end position="536"/>
    </location>
</feature>
<evidence type="ECO:0000256" key="2">
    <source>
        <dbReference type="SAM" id="MobiDB-lite"/>
    </source>
</evidence>
<dbReference type="PROSITE" id="PS51762">
    <property type="entry name" value="GH16_2"/>
    <property type="match status" value="1"/>
</dbReference>
<comment type="caution">
    <text evidence="5">The sequence shown here is derived from an EMBL/GenBank/DDBJ whole genome shotgun (WGS) entry which is preliminary data.</text>
</comment>
<dbReference type="GO" id="GO:0005975">
    <property type="term" value="P:carbohydrate metabolic process"/>
    <property type="evidence" value="ECO:0007669"/>
    <property type="project" value="InterPro"/>
</dbReference>
<dbReference type="InterPro" id="IPR013320">
    <property type="entry name" value="ConA-like_dom_sf"/>
</dbReference>
<feature type="domain" description="GH16" evidence="4">
    <location>
        <begin position="20"/>
        <end position="279"/>
    </location>
</feature>
<name>A0AA42BM61_9ALTE</name>
<dbReference type="PANTHER" id="PTHR10963:SF55">
    <property type="entry name" value="GLYCOSIDE HYDROLASE FAMILY 16 PROTEIN"/>
    <property type="match status" value="1"/>
</dbReference>
<evidence type="ECO:0000256" key="3">
    <source>
        <dbReference type="SAM" id="SignalP"/>
    </source>
</evidence>
<dbReference type="GO" id="GO:0005509">
    <property type="term" value="F:calcium ion binding"/>
    <property type="evidence" value="ECO:0007669"/>
    <property type="project" value="InterPro"/>
</dbReference>
<dbReference type="Pfam" id="PF00722">
    <property type="entry name" value="Glyco_hydro_16"/>
    <property type="match status" value="1"/>
</dbReference>
<dbReference type="InterPro" id="IPR028974">
    <property type="entry name" value="TSP_type-3_rpt"/>
</dbReference>
<keyword evidence="5" id="KW-0378">Hydrolase</keyword>
<dbReference type="SUPFAM" id="SSF49899">
    <property type="entry name" value="Concanavalin A-like lectins/glucanases"/>
    <property type="match status" value="1"/>
</dbReference>
<evidence type="ECO:0000256" key="1">
    <source>
        <dbReference type="ARBA" id="ARBA00006865"/>
    </source>
</evidence>
<dbReference type="InterPro" id="IPR050546">
    <property type="entry name" value="Glycosyl_Hydrlase_16"/>
</dbReference>
<dbReference type="InterPro" id="IPR000757">
    <property type="entry name" value="Beta-glucanase-like"/>
</dbReference>
<dbReference type="Gene3D" id="2.60.120.200">
    <property type="match status" value="1"/>
</dbReference>
<dbReference type="EMBL" id="JANATA010000027">
    <property type="protein sequence ID" value="MCP3429638.1"/>
    <property type="molecule type" value="Genomic_DNA"/>
</dbReference>
<comment type="similarity">
    <text evidence="1">Belongs to the glycosyl hydrolase 16 family.</text>
</comment>
<dbReference type="CDD" id="cd08023">
    <property type="entry name" value="GH16_laminarinase_like"/>
    <property type="match status" value="1"/>
</dbReference>
<protein>
    <submittedName>
        <fullName evidence="5">Glycoside hydrolase family 16 protein</fullName>
    </submittedName>
</protein>
<reference evidence="5" key="1">
    <citation type="submission" date="2022-07" db="EMBL/GenBank/DDBJ databases">
        <title>Characterization of the Novel Bacterium Alteromonas immobilis LMIT006 and Alteromonas gregis LMIT007.</title>
        <authorList>
            <person name="Lin X."/>
        </authorList>
    </citation>
    <scope>NUCLEOTIDE SEQUENCE</scope>
    <source>
        <strain evidence="5">LMIT007</strain>
    </source>
</reference>
<dbReference type="RefSeq" id="WP_254102231.1">
    <property type="nucleotide sequence ID" value="NZ_JANATA010000027.1"/>
</dbReference>
<evidence type="ECO:0000313" key="6">
    <source>
        <dbReference type="Proteomes" id="UP001165413"/>
    </source>
</evidence>
<dbReference type="GO" id="GO:0004553">
    <property type="term" value="F:hydrolase activity, hydrolyzing O-glycosyl compounds"/>
    <property type="evidence" value="ECO:0007669"/>
    <property type="project" value="InterPro"/>
</dbReference>
<feature type="signal peptide" evidence="3">
    <location>
        <begin position="1"/>
        <end position="20"/>
    </location>
</feature>
<keyword evidence="3" id="KW-0732">Signal</keyword>
<sequence>MFKRVLIGAFCTVFIQPVYAGWEVSWIDTFSGDRVNWQNWTAQTNANYNNEVQCYTDDDTSALRNYEVSDGTLKIIARKGVVNCAGQNGRTRDWTSGRLNSKDKGEFLYGRIETRLRFDELRNGTWPAFWALENRISEQPIAGDNDNINWPNRGAGEIDIWEWHGNNGNSYITAFHNTTRYAGSNTCGAVAYYNYPGGAQDVQGFNVYAMEWTADEISFLINDTEVIRYDMTNCGFYEEPMFLLLNVAMGGTLGGPIDNAIEQATLEVDYVAHCVATDANNATRCNETTPRMTDADNDGISDSVDQCPSTISGTAVNAVGCAVVTEPQLPAPEPTLPAASVISLYGETYDNITPVDFNPNWGQSTQVSEVLIDNNSALKYTNLNYQGTDFENSKQDVSAYDYLSIDYWTLNSDSLSVYLISPGPQELPFSLPISNGEWATAQIPLSHYAQIVDLTDTFQLKIAGQGTVYLDNVYFARSTSDNTAASNPTTNTGTSGSSSGSSSGTTTNTATNSSGTNTTSTNNTPSTNTTNNNGSTLVGSKSGGSTTLFCLLAMLGILMHKRNSGLD</sequence>
<gene>
    <name evidence="5" type="ORF">NLF92_11855</name>
</gene>
<dbReference type="Proteomes" id="UP001165413">
    <property type="component" value="Unassembled WGS sequence"/>
</dbReference>